<gene>
    <name evidence="9" type="ORF">HH214_05610</name>
</gene>
<protein>
    <submittedName>
        <fullName evidence="9">RagB/SusD family nutrient uptake outer membrane protein</fullName>
    </submittedName>
</protein>
<dbReference type="InterPro" id="IPR033985">
    <property type="entry name" value="SusD-like_N"/>
</dbReference>
<reference evidence="9 10" key="1">
    <citation type="submission" date="2020-04" db="EMBL/GenBank/DDBJ databases">
        <title>Genome sequencing of novel species.</title>
        <authorList>
            <person name="Heo J."/>
            <person name="Kim S.-J."/>
            <person name="Kim J.-S."/>
            <person name="Hong S.-B."/>
            <person name="Kwon S.-W."/>
        </authorList>
    </citation>
    <scope>NUCLEOTIDE SEQUENCE [LARGE SCALE GENOMIC DNA]</scope>
    <source>
        <strain evidence="9 10">F39-2</strain>
    </source>
</reference>
<organism evidence="9 10">
    <name type="scientific">Mucilaginibacter robiniae</name>
    <dbReference type="NCBI Taxonomy" id="2728022"/>
    <lineage>
        <taxon>Bacteria</taxon>
        <taxon>Pseudomonadati</taxon>
        <taxon>Bacteroidota</taxon>
        <taxon>Sphingobacteriia</taxon>
        <taxon>Sphingobacteriales</taxon>
        <taxon>Sphingobacteriaceae</taxon>
        <taxon>Mucilaginibacter</taxon>
    </lineage>
</organism>
<dbReference type="Proteomes" id="UP000503278">
    <property type="component" value="Chromosome"/>
</dbReference>
<evidence type="ECO:0000256" key="4">
    <source>
        <dbReference type="ARBA" id="ARBA00023136"/>
    </source>
</evidence>
<feature type="chain" id="PRO_5029511556" evidence="6">
    <location>
        <begin position="19"/>
        <end position="482"/>
    </location>
</feature>
<evidence type="ECO:0000256" key="3">
    <source>
        <dbReference type="ARBA" id="ARBA00022729"/>
    </source>
</evidence>
<keyword evidence="3 6" id="KW-0732">Signal</keyword>
<dbReference type="Pfam" id="PF14322">
    <property type="entry name" value="SusD-like_3"/>
    <property type="match status" value="1"/>
</dbReference>
<dbReference type="KEGG" id="mrob:HH214_05610"/>
<evidence type="ECO:0000256" key="5">
    <source>
        <dbReference type="ARBA" id="ARBA00023237"/>
    </source>
</evidence>
<dbReference type="Gene3D" id="1.25.40.390">
    <property type="match status" value="1"/>
</dbReference>
<evidence type="ECO:0000256" key="1">
    <source>
        <dbReference type="ARBA" id="ARBA00004442"/>
    </source>
</evidence>
<dbReference type="SUPFAM" id="SSF48452">
    <property type="entry name" value="TPR-like"/>
    <property type="match status" value="1"/>
</dbReference>
<dbReference type="GO" id="GO:0009279">
    <property type="term" value="C:cell outer membrane"/>
    <property type="evidence" value="ECO:0007669"/>
    <property type="project" value="UniProtKB-SubCell"/>
</dbReference>
<dbReference type="PROSITE" id="PS51257">
    <property type="entry name" value="PROKAR_LIPOPROTEIN"/>
    <property type="match status" value="1"/>
</dbReference>
<keyword evidence="4" id="KW-0472">Membrane</keyword>
<evidence type="ECO:0000313" key="9">
    <source>
        <dbReference type="EMBL" id="QJD95385.1"/>
    </source>
</evidence>
<dbReference type="InterPro" id="IPR012944">
    <property type="entry name" value="SusD_RagB_dom"/>
</dbReference>
<sequence length="482" mass="53094">MKFNKILYLLFAGASTLAACKKSFLDEQPSTAVTVQTSINTTNDLADAVNGMYNVMKATTLFGRDIPVLGDLLADNTYVNVSNSGRYLLENNYQFIPTTAEPGNIYGRAYYSILQANRIIYEGKKLATSADNNQLMGEAYASRGLLYLELVTWFGSPYTVNPNASAVPVVTTPSYITGFDIKLPRATVNAVYNQIISDLDSAYTLMPEAGTTYHAINSDYIAKYAAKAIESRAYLYKGDYANALTAAKLVVDKGGYSLATTAATFTGYWANPAAQTGKLETVFELNQNASSNLGNTGLDAIFSQSGYGDIQATDNLYNAYTSTDLRRTLIINGTRGGQQAWIINKFPNYTNTDKDETKIIRYAEVVLTLAESYARTGDETSAKNYLNQLAILRDPSFKGYTSSGAQLITDILNERRKELAFEGLRFFDLTRLNLDFTRPAQAYGYVSYPTVLKTDYHRILPIPQSARDANPNLTQNPGYTPQ</sequence>
<dbReference type="EMBL" id="CP051682">
    <property type="protein sequence ID" value="QJD95385.1"/>
    <property type="molecule type" value="Genomic_DNA"/>
</dbReference>
<evidence type="ECO:0000313" key="10">
    <source>
        <dbReference type="Proteomes" id="UP000503278"/>
    </source>
</evidence>
<comment type="subcellular location">
    <subcellularLocation>
        <location evidence="1">Cell outer membrane</location>
    </subcellularLocation>
</comment>
<evidence type="ECO:0000259" key="8">
    <source>
        <dbReference type="Pfam" id="PF14322"/>
    </source>
</evidence>
<accession>A0A7L5DWC3</accession>
<feature type="signal peptide" evidence="6">
    <location>
        <begin position="1"/>
        <end position="18"/>
    </location>
</feature>
<feature type="domain" description="SusD-like N-terminal" evidence="8">
    <location>
        <begin position="24"/>
        <end position="235"/>
    </location>
</feature>
<keyword evidence="10" id="KW-1185">Reference proteome</keyword>
<comment type="similarity">
    <text evidence="2">Belongs to the SusD family.</text>
</comment>
<name>A0A7L5DWC3_9SPHI</name>
<dbReference type="CDD" id="cd08977">
    <property type="entry name" value="SusD"/>
    <property type="match status" value="1"/>
</dbReference>
<evidence type="ECO:0000259" key="7">
    <source>
        <dbReference type="Pfam" id="PF07980"/>
    </source>
</evidence>
<keyword evidence="5" id="KW-0998">Cell outer membrane</keyword>
<dbReference type="InterPro" id="IPR011990">
    <property type="entry name" value="TPR-like_helical_dom_sf"/>
</dbReference>
<evidence type="ECO:0000256" key="6">
    <source>
        <dbReference type="SAM" id="SignalP"/>
    </source>
</evidence>
<evidence type="ECO:0000256" key="2">
    <source>
        <dbReference type="ARBA" id="ARBA00006275"/>
    </source>
</evidence>
<dbReference type="AlphaFoldDB" id="A0A7L5DWC3"/>
<dbReference type="RefSeq" id="WP_169606401.1">
    <property type="nucleotide sequence ID" value="NZ_CP051682.1"/>
</dbReference>
<feature type="domain" description="RagB/SusD" evidence="7">
    <location>
        <begin position="343"/>
        <end position="479"/>
    </location>
</feature>
<dbReference type="Pfam" id="PF07980">
    <property type="entry name" value="SusD_RagB"/>
    <property type="match status" value="1"/>
</dbReference>
<proteinExistence type="inferred from homology"/>